<protein>
    <submittedName>
        <fullName evidence="3">Crotonobetainyl-CoA:carnitine CoA-transferase CaiB</fullName>
    </submittedName>
</protein>
<dbReference type="Gene3D" id="3.40.50.10540">
    <property type="entry name" value="Crotonobetainyl-coa:carnitine coa-transferase, domain 1"/>
    <property type="match status" value="1"/>
</dbReference>
<dbReference type="Pfam" id="PF02515">
    <property type="entry name" value="CoA_transf_3"/>
    <property type="match status" value="1"/>
</dbReference>
<keyword evidence="1 3" id="KW-0808">Transferase</keyword>
<dbReference type="SUPFAM" id="SSF89796">
    <property type="entry name" value="CoA-transferase family III (CaiB/BaiF)"/>
    <property type="match status" value="1"/>
</dbReference>
<dbReference type="Proteomes" id="UP000254808">
    <property type="component" value="Chromosome"/>
</dbReference>
<dbReference type="KEGG" id="cprv:CYPRO_2570"/>
<dbReference type="InterPro" id="IPR044855">
    <property type="entry name" value="CoA-Trfase_III_dom3_sf"/>
</dbReference>
<evidence type="ECO:0000313" key="3">
    <source>
        <dbReference type="EMBL" id="AXJ01812.1"/>
    </source>
</evidence>
<keyword evidence="4" id="KW-1185">Reference proteome</keyword>
<reference evidence="3 4" key="1">
    <citation type="submission" date="2018-03" db="EMBL/GenBank/DDBJ databases">
        <title>Phenotypic and genomic properties of Cyclonatronum proteinivorum gen. nov., sp. nov., a haloalkaliphilic bacteroidete from soda lakes possessing Na+-translocating rhodopsin.</title>
        <authorList>
            <person name="Toshchakov S.V."/>
            <person name="Korzhenkov A."/>
            <person name="Samarov N.I."/>
            <person name="Kublanov I.V."/>
            <person name="Muntyan M.S."/>
            <person name="Sorokin D.Y."/>
        </authorList>
    </citation>
    <scope>NUCLEOTIDE SEQUENCE [LARGE SCALE GENOMIC DNA]</scope>
    <source>
        <strain evidence="3 4">Omega</strain>
    </source>
</reference>
<dbReference type="RefSeq" id="WP_114984969.1">
    <property type="nucleotide sequence ID" value="NZ_CP027806.1"/>
</dbReference>
<proteinExistence type="predicted"/>
<evidence type="ECO:0000313" key="4">
    <source>
        <dbReference type="Proteomes" id="UP000254808"/>
    </source>
</evidence>
<feature type="region of interest" description="Disordered" evidence="2">
    <location>
        <begin position="346"/>
        <end position="377"/>
    </location>
</feature>
<dbReference type="OrthoDB" id="9797653at2"/>
<name>A0A345UMW0_9BACT</name>
<dbReference type="InterPro" id="IPR023606">
    <property type="entry name" value="CoA-Trfase_III_dom_1_sf"/>
</dbReference>
<dbReference type="Gene3D" id="3.30.1540.10">
    <property type="entry name" value="formyl-coa transferase, domain 3"/>
    <property type="match status" value="1"/>
</dbReference>
<dbReference type="InterPro" id="IPR003673">
    <property type="entry name" value="CoA-Trfase_fam_III"/>
</dbReference>
<dbReference type="EMBL" id="CP027806">
    <property type="protein sequence ID" value="AXJ01812.1"/>
    <property type="molecule type" value="Genomic_DNA"/>
</dbReference>
<organism evidence="3 4">
    <name type="scientific">Cyclonatronum proteinivorum</name>
    <dbReference type="NCBI Taxonomy" id="1457365"/>
    <lineage>
        <taxon>Bacteria</taxon>
        <taxon>Pseudomonadati</taxon>
        <taxon>Balneolota</taxon>
        <taxon>Balneolia</taxon>
        <taxon>Balneolales</taxon>
        <taxon>Cyclonatronaceae</taxon>
        <taxon>Cyclonatronum</taxon>
    </lineage>
</organism>
<accession>A0A345UMW0</accession>
<dbReference type="PANTHER" id="PTHR48207">
    <property type="entry name" value="SUCCINATE--HYDROXYMETHYLGLUTARATE COA-TRANSFERASE"/>
    <property type="match status" value="1"/>
</dbReference>
<sequence length="377" mass="41336">MILEGVRVVELASVLAGPSVGMFLAELGAEVLKIENPHTKGDVTRSWQLRDEKPENGCTSYFNAINWGKCSLVLDARNEHDRTVLLKHIRAADIVITSFKPGDAEKLGLSWETLQAENPALIYAAITGYGDEDARTAYDALLQAESGFMYLNREPGREPLKMPVALMDVLAAHHLKQLILIAWIQRLKTGKGCRVDVSLFESAVSSLVNQAGSWQYAGISPEPMGSEHPHIYPYGESFCCGDGRSIVLAVGNDTQFRSLCGLLGCPELSEDEKFATNAARSRNRNALRLMLGARFAQSPDAEKLIQEFHQAKVPAALIRNIPEALKAYAANPAYARHISPCGSMEGLPQLSGRINGKRATRNLDRPPAYPQEKQSPE</sequence>
<dbReference type="GO" id="GO:0008410">
    <property type="term" value="F:CoA-transferase activity"/>
    <property type="evidence" value="ECO:0007669"/>
    <property type="project" value="TreeGrafter"/>
</dbReference>
<evidence type="ECO:0000256" key="2">
    <source>
        <dbReference type="SAM" id="MobiDB-lite"/>
    </source>
</evidence>
<dbReference type="AlphaFoldDB" id="A0A345UMW0"/>
<gene>
    <name evidence="3" type="ORF">CYPRO_2570</name>
</gene>
<dbReference type="PANTHER" id="PTHR48207:SF3">
    <property type="entry name" value="SUCCINATE--HYDROXYMETHYLGLUTARATE COA-TRANSFERASE"/>
    <property type="match status" value="1"/>
</dbReference>
<dbReference type="InterPro" id="IPR050483">
    <property type="entry name" value="CoA-transferase_III_domain"/>
</dbReference>
<evidence type="ECO:0000256" key="1">
    <source>
        <dbReference type="ARBA" id="ARBA00022679"/>
    </source>
</evidence>